<comment type="similarity">
    <text evidence="2">Belongs to the KAE1 / TsaD family. TsaB subfamily.</text>
</comment>
<dbReference type="PANTHER" id="PTHR11735:SF11">
    <property type="entry name" value="TRNA THREONYLCARBAMOYLADENOSINE BIOSYNTHESIS PROTEIN TSAB"/>
    <property type="match status" value="1"/>
</dbReference>
<dbReference type="STRING" id="476281.ICMP_224"/>
<organism evidence="8 9">
    <name type="scientific">Candidatus Ishikawaella capsulata Mpkobe</name>
    <dbReference type="NCBI Taxonomy" id="476281"/>
    <lineage>
        <taxon>Bacteria</taxon>
        <taxon>Pseudomonadati</taxon>
        <taxon>Pseudomonadota</taxon>
        <taxon>Gammaproteobacteria</taxon>
        <taxon>Enterobacterales</taxon>
        <taxon>Enterobacteriaceae</taxon>
        <taxon>Candidatus Ishikawella</taxon>
    </lineage>
</organism>
<proteinExistence type="inferred from homology"/>
<evidence type="ECO:0000256" key="1">
    <source>
        <dbReference type="ARBA" id="ARBA00004496"/>
    </source>
</evidence>
<feature type="domain" description="Gcp-like" evidence="7">
    <location>
        <begin position="30"/>
        <end position="152"/>
    </location>
</feature>
<dbReference type="KEGG" id="icp:ICMP_224"/>
<gene>
    <name evidence="8" type="primary">yeaZ</name>
    <name evidence="8" type="ORF">ICMP_224</name>
</gene>
<dbReference type="InterPro" id="IPR000905">
    <property type="entry name" value="Gcp-like_dom"/>
</dbReference>
<keyword evidence="5" id="KW-0819">tRNA processing</keyword>
<evidence type="ECO:0000313" key="9">
    <source>
        <dbReference type="Proteomes" id="UP000061704"/>
    </source>
</evidence>
<dbReference type="SUPFAM" id="SSF53067">
    <property type="entry name" value="Actin-like ATPase domain"/>
    <property type="match status" value="2"/>
</dbReference>
<evidence type="ECO:0000313" key="8">
    <source>
        <dbReference type="EMBL" id="BAH83084.1"/>
    </source>
</evidence>
<evidence type="ECO:0000256" key="2">
    <source>
        <dbReference type="ARBA" id="ARBA00010493"/>
    </source>
</evidence>
<evidence type="ECO:0000256" key="5">
    <source>
        <dbReference type="ARBA" id="ARBA00022694"/>
    </source>
</evidence>
<dbReference type="InterPro" id="IPR022496">
    <property type="entry name" value="T6A_TsaB"/>
</dbReference>
<dbReference type="Proteomes" id="UP000061704">
    <property type="component" value="Chromosome"/>
</dbReference>
<dbReference type="PANTHER" id="PTHR11735">
    <property type="entry name" value="TRNA N6-ADENOSINE THREONYLCARBAMOYLTRANSFERASE"/>
    <property type="match status" value="1"/>
</dbReference>
<evidence type="ECO:0000256" key="3">
    <source>
        <dbReference type="ARBA" id="ARBA00019012"/>
    </source>
</evidence>
<dbReference type="AlphaFoldDB" id="C5WCM8"/>
<protein>
    <recommendedName>
        <fullName evidence="3">tRNA threonylcarbamoyladenosine biosynthesis protein TsaB</fullName>
    </recommendedName>
    <alternativeName>
        <fullName evidence="6">t(6)A37 threonylcarbamoyladenosine biosynthesis protein TsaB</fullName>
    </alternativeName>
</protein>
<dbReference type="Gene3D" id="3.30.420.40">
    <property type="match status" value="2"/>
</dbReference>
<dbReference type="NCBIfam" id="TIGR03725">
    <property type="entry name" value="T6A_YeaZ"/>
    <property type="match status" value="1"/>
</dbReference>
<dbReference type="GO" id="GO:0002949">
    <property type="term" value="P:tRNA threonylcarbamoyladenosine modification"/>
    <property type="evidence" value="ECO:0007669"/>
    <property type="project" value="InterPro"/>
</dbReference>
<dbReference type="CDD" id="cd24032">
    <property type="entry name" value="ASKHA_NBD_TsaB"/>
    <property type="match status" value="1"/>
</dbReference>
<dbReference type="EMBL" id="AP010872">
    <property type="protein sequence ID" value="BAH83084.1"/>
    <property type="molecule type" value="Genomic_DNA"/>
</dbReference>
<dbReference type="Pfam" id="PF00814">
    <property type="entry name" value="TsaD"/>
    <property type="match status" value="1"/>
</dbReference>
<dbReference type="GO" id="GO:0005829">
    <property type="term" value="C:cytosol"/>
    <property type="evidence" value="ECO:0007669"/>
    <property type="project" value="TreeGrafter"/>
</dbReference>
<dbReference type="InterPro" id="IPR043129">
    <property type="entry name" value="ATPase_NBD"/>
</dbReference>
<dbReference type="HOGENOM" id="CLU_064886_2_0_6"/>
<evidence type="ECO:0000256" key="4">
    <source>
        <dbReference type="ARBA" id="ARBA00022490"/>
    </source>
</evidence>
<keyword evidence="4" id="KW-0963">Cytoplasm</keyword>
<name>C5WCM8_9ENTR</name>
<evidence type="ECO:0000259" key="7">
    <source>
        <dbReference type="Pfam" id="PF00814"/>
    </source>
</evidence>
<sequence length="226" mass="25167">MSVSILALTTVTETCSVALMNNNNIDSLIEITPRNHSQHILPMVKQLLESHNLMLSQLNAIAFNCGPGSFTGIRISTCIAQGLALGSSVPLISISSMKTIAEAAWQCLGATHVLSAIDASRNTIYWAEYTRDNQGFWQSKTSEIVISYKDALERIKKLDGKWTAVGNAWKIYPSLLCICNTCNIRFSKIEHLNAKYMLFLAYQKWQSGKILSPEEVKSVYLSKKFI</sequence>
<dbReference type="RefSeq" id="WP_041069013.1">
    <property type="nucleotide sequence ID" value="NZ_AP010872.1"/>
</dbReference>
<dbReference type="FunFam" id="3.30.420.40:FF:000097">
    <property type="entry name" value="tRNA threonylcarbamoyladenosine biosynthesis protein TsaB"/>
    <property type="match status" value="1"/>
</dbReference>
<keyword evidence="9" id="KW-1185">Reference proteome</keyword>
<reference evidence="8 9" key="1">
    <citation type="journal article" date="2011" name="Genome Biol. Evol.">
        <title>Reductive evolution of bacterial genome in insect gut environment.</title>
        <authorList>
            <person name="Nikoh N."/>
            <person name="Hosokawa T."/>
            <person name="Ohshima K."/>
            <person name="Hattori M."/>
            <person name="Fukatsu T."/>
        </authorList>
    </citation>
    <scope>NUCLEOTIDE SEQUENCE [LARGE SCALE GENOMIC DNA]</scope>
    <source>
        <strain evidence="8 9">Mpkobe</strain>
    </source>
</reference>
<accession>C5WCM8</accession>
<comment type="subcellular location">
    <subcellularLocation>
        <location evidence="1">Cytoplasm</location>
    </subcellularLocation>
</comment>
<dbReference type="OrthoDB" id="9809995at2"/>
<evidence type="ECO:0000256" key="6">
    <source>
        <dbReference type="ARBA" id="ARBA00032446"/>
    </source>
</evidence>